<sequence length="446" mass="49598">MTIESSDEPRQNRILAALPPDEYARLVDGLEYLQLPAGQVMFGSGDKLEFVYFPTSCIFSLIATLTDGYSVELAMTGNDGLVGIPLVLGGETSQYKIVVQCAGGAWRLRAESMCWELEQQDASLRRLSLCYTQALMTEMAQSVLCNRHHSVLQQLCRWLLLRLDHIAGTQLDVTQEMISGLLGVRREGVTEAAGKLQAAGLIQYRRGHIEVMDRAGLENRVCECYHAVKAEHARLFQGMTVTLARQRARPNPLTLRQRAETRLRQAQSVSPCNQWDTARLLHELQVHQVELEMHNEELRQAYDEADALRERYADLYDFAPVGYFTLDAQGVIVQLNLAGAILLGVKRSQLGRSRFAAHVKPAFLPEFNAFVDEVLSGKARSKCEIALMATERRPELLIRIEAAADEEGRECRMVVMEVTEGGGGAGRGESGEAPASRRLRGLDVIA</sequence>
<dbReference type="EMBL" id="JABBGA010000001">
    <property type="protein sequence ID" value="NML24134.1"/>
    <property type="molecule type" value="Genomic_DNA"/>
</dbReference>
<feature type="domain" description="Cyclic nucleotide-binding" evidence="5">
    <location>
        <begin position="14"/>
        <end position="53"/>
    </location>
</feature>
<keyword evidence="3" id="KW-0804">Transcription</keyword>
<organism evidence="7 8">
    <name type="scientific">Zoogloea dura</name>
    <dbReference type="NCBI Taxonomy" id="2728840"/>
    <lineage>
        <taxon>Bacteria</taxon>
        <taxon>Pseudomonadati</taxon>
        <taxon>Pseudomonadota</taxon>
        <taxon>Betaproteobacteria</taxon>
        <taxon>Rhodocyclales</taxon>
        <taxon>Zoogloeaceae</taxon>
        <taxon>Zoogloea</taxon>
    </lineage>
</organism>
<dbReference type="GO" id="GO:0003677">
    <property type="term" value="F:DNA binding"/>
    <property type="evidence" value="ECO:0007669"/>
    <property type="project" value="UniProtKB-KW"/>
</dbReference>
<evidence type="ECO:0000313" key="7">
    <source>
        <dbReference type="EMBL" id="NML24134.1"/>
    </source>
</evidence>
<evidence type="ECO:0000313" key="8">
    <source>
        <dbReference type="Proteomes" id="UP000580043"/>
    </source>
</evidence>
<keyword evidence="2" id="KW-0238">DNA-binding</keyword>
<feature type="coiled-coil region" evidence="4">
    <location>
        <begin position="284"/>
        <end position="315"/>
    </location>
</feature>
<dbReference type="GO" id="GO:0003700">
    <property type="term" value="F:DNA-binding transcription factor activity"/>
    <property type="evidence" value="ECO:0007669"/>
    <property type="project" value="TreeGrafter"/>
</dbReference>
<keyword evidence="1" id="KW-0805">Transcription regulation</keyword>
<dbReference type="InterPro" id="IPR036390">
    <property type="entry name" value="WH_DNA-bd_sf"/>
</dbReference>
<dbReference type="InterPro" id="IPR012318">
    <property type="entry name" value="HTH_CRP"/>
</dbReference>
<dbReference type="PROSITE" id="PS50042">
    <property type="entry name" value="CNMP_BINDING_3"/>
    <property type="match status" value="1"/>
</dbReference>
<evidence type="ECO:0000256" key="2">
    <source>
        <dbReference type="ARBA" id="ARBA00023125"/>
    </source>
</evidence>
<dbReference type="SUPFAM" id="SSF46785">
    <property type="entry name" value="Winged helix' DNA-binding domain"/>
    <property type="match status" value="1"/>
</dbReference>
<dbReference type="Gene3D" id="2.60.120.10">
    <property type="entry name" value="Jelly Rolls"/>
    <property type="match status" value="1"/>
</dbReference>
<dbReference type="Gene3D" id="3.30.450.20">
    <property type="entry name" value="PAS domain"/>
    <property type="match status" value="1"/>
</dbReference>
<dbReference type="GO" id="GO:0005829">
    <property type="term" value="C:cytosol"/>
    <property type="evidence" value="ECO:0007669"/>
    <property type="project" value="TreeGrafter"/>
</dbReference>
<dbReference type="PANTHER" id="PTHR24567">
    <property type="entry name" value="CRP FAMILY TRANSCRIPTIONAL REGULATORY PROTEIN"/>
    <property type="match status" value="1"/>
</dbReference>
<evidence type="ECO:0000256" key="3">
    <source>
        <dbReference type="ARBA" id="ARBA00023163"/>
    </source>
</evidence>
<dbReference type="SUPFAM" id="SSF55785">
    <property type="entry name" value="PYP-like sensor domain (PAS domain)"/>
    <property type="match status" value="1"/>
</dbReference>
<dbReference type="InterPro" id="IPR000014">
    <property type="entry name" value="PAS"/>
</dbReference>
<dbReference type="RefSeq" id="WP_169143793.1">
    <property type="nucleotide sequence ID" value="NZ_JABBGA010000001.1"/>
</dbReference>
<keyword evidence="8" id="KW-1185">Reference proteome</keyword>
<protein>
    <submittedName>
        <fullName evidence="7">Helix-turn-helix domain-containing protein</fullName>
    </submittedName>
</protein>
<dbReference type="InterPro" id="IPR000595">
    <property type="entry name" value="cNMP-bd_dom"/>
</dbReference>
<dbReference type="InterPro" id="IPR014710">
    <property type="entry name" value="RmlC-like_jellyroll"/>
</dbReference>
<dbReference type="SUPFAM" id="SSF51206">
    <property type="entry name" value="cAMP-binding domain-like"/>
    <property type="match status" value="1"/>
</dbReference>
<dbReference type="InterPro" id="IPR050397">
    <property type="entry name" value="Env_Response_Regulators"/>
</dbReference>
<name>A0A848FYI8_9RHOO</name>
<dbReference type="InterPro" id="IPR035965">
    <property type="entry name" value="PAS-like_dom_sf"/>
</dbReference>
<dbReference type="SMART" id="SM00419">
    <property type="entry name" value="HTH_CRP"/>
    <property type="match status" value="1"/>
</dbReference>
<gene>
    <name evidence="7" type="ORF">HHL15_00095</name>
</gene>
<keyword evidence="4" id="KW-0175">Coiled coil</keyword>
<evidence type="ECO:0000259" key="6">
    <source>
        <dbReference type="PROSITE" id="PS51063"/>
    </source>
</evidence>
<dbReference type="CDD" id="cd00038">
    <property type="entry name" value="CAP_ED"/>
    <property type="match status" value="1"/>
</dbReference>
<evidence type="ECO:0000256" key="4">
    <source>
        <dbReference type="SAM" id="Coils"/>
    </source>
</evidence>
<dbReference type="Gene3D" id="1.10.10.10">
    <property type="entry name" value="Winged helix-like DNA-binding domain superfamily/Winged helix DNA-binding domain"/>
    <property type="match status" value="1"/>
</dbReference>
<dbReference type="InterPro" id="IPR018490">
    <property type="entry name" value="cNMP-bd_dom_sf"/>
</dbReference>
<dbReference type="PROSITE" id="PS51063">
    <property type="entry name" value="HTH_CRP_2"/>
    <property type="match status" value="1"/>
</dbReference>
<dbReference type="Pfam" id="PF13545">
    <property type="entry name" value="HTH_Crp_2"/>
    <property type="match status" value="1"/>
</dbReference>
<feature type="domain" description="HTH crp-type" evidence="6">
    <location>
        <begin position="149"/>
        <end position="215"/>
    </location>
</feature>
<proteinExistence type="predicted"/>
<dbReference type="AlphaFoldDB" id="A0A848FYI8"/>
<dbReference type="PANTHER" id="PTHR24567:SF74">
    <property type="entry name" value="HTH-TYPE TRANSCRIPTIONAL REGULATOR ARCR"/>
    <property type="match status" value="1"/>
</dbReference>
<dbReference type="InterPro" id="IPR036388">
    <property type="entry name" value="WH-like_DNA-bd_sf"/>
</dbReference>
<reference evidence="7 8" key="1">
    <citation type="submission" date="2020-04" db="EMBL/GenBank/DDBJ databases">
        <title>Zoogloea sp. G-4-1-14 isolated from soil.</title>
        <authorList>
            <person name="Dahal R.H."/>
        </authorList>
    </citation>
    <scope>NUCLEOTIDE SEQUENCE [LARGE SCALE GENOMIC DNA]</scope>
    <source>
        <strain evidence="7 8">G-4-1-14</strain>
    </source>
</reference>
<accession>A0A848FYI8</accession>
<dbReference type="Proteomes" id="UP000580043">
    <property type="component" value="Unassembled WGS sequence"/>
</dbReference>
<evidence type="ECO:0000259" key="5">
    <source>
        <dbReference type="PROSITE" id="PS50042"/>
    </source>
</evidence>
<dbReference type="CDD" id="cd00130">
    <property type="entry name" value="PAS"/>
    <property type="match status" value="1"/>
</dbReference>
<comment type="caution">
    <text evidence="7">The sequence shown here is derived from an EMBL/GenBank/DDBJ whole genome shotgun (WGS) entry which is preliminary data.</text>
</comment>
<evidence type="ECO:0000256" key="1">
    <source>
        <dbReference type="ARBA" id="ARBA00023015"/>
    </source>
</evidence>